<reference evidence="2" key="1">
    <citation type="submission" date="2022-05" db="EMBL/GenBank/DDBJ databases">
        <title>Expanded diversity of anoxic marine methylotrophy in a Black Sea sulfate reducing microorganism.</title>
        <authorList>
            <person name="Fischer P.Q."/>
            <person name="Stams A.J.M."/>
            <person name="Villanueva L."/>
            <person name="Sousa D.Z."/>
        </authorList>
    </citation>
    <scope>NUCLEOTIDE SEQUENCE</scope>
    <source>
        <strain evidence="2">P130</strain>
    </source>
</reference>
<evidence type="ECO:0000313" key="3">
    <source>
        <dbReference type="Proteomes" id="UP001176021"/>
    </source>
</evidence>
<keyword evidence="1" id="KW-1133">Transmembrane helix</keyword>
<evidence type="ECO:0008006" key="4">
    <source>
        <dbReference type="Google" id="ProtNLM"/>
    </source>
</evidence>
<accession>A0ABT8QRB7</accession>
<dbReference type="Proteomes" id="UP001176021">
    <property type="component" value="Unassembled WGS sequence"/>
</dbReference>
<feature type="transmembrane region" description="Helical" evidence="1">
    <location>
        <begin position="6"/>
        <end position="23"/>
    </location>
</feature>
<evidence type="ECO:0000256" key="1">
    <source>
        <dbReference type="SAM" id="Phobius"/>
    </source>
</evidence>
<keyword evidence="1" id="KW-0472">Membrane</keyword>
<sequence>MIVYLPWKAIWHPLFTLIFSFFIYDVKNSYLYSILYLSLVMILEGFNIEVPTMLSPIVTMMIIAFFLLKSVAHAKKLAA</sequence>
<feature type="transmembrane region" description="Helical" evidence="1">
    <location>
        <begin position="54"/>
        <end position="72"/>
    </location>
</feature>
<organism evidence="2 3">
    <name type="scientific">Desulfosporosinus nitroreducens</name>
    <dbReference type="NCBI Taxonomy" id="2018668"/>
    <lineage>
        <taxon>Bacteria</taxon>
        <taxon>Bacillati</taxon>
        <taxon>Bacillota</taxon>
        <taxon>Clostridia</taxon>
        <taxon>Eubacteriales</taxon>
        <taxon>Desulfitobacteriaceae</taxon>
        <taxon>Desulfosporosinus</taxon>
    </lineage>
</organism>
<dbReference type="EMBL" id="JAMJEV010000010">
    <property type="protein sequence ID" value="MDO0823902.1"/>
    <property type="molecule type" value="Genomic_DNA"/>
</dbReference>
<evidence type="ECO:0000313" key="2">
    <source>
        <dbReference type="EMBL" id="MDO0823902.1"/>
    </source>
</evidence>
<keyword evidence="1" id="KW-0812">Transmembrane</keyword>
<comment type="caution">
    <text evidence="2">The sequence shown here is derived from an EMBL/GenBank/DDBJ whole genome shotgun (WGS) entry which is preliminary data.</text>
</comment>
<gene>
    <name evidence="2" type="ORF">M8H41_13705</name>
</gene>
<name>A0ABT8QRB7_9FIRM</name>
<keyword evidence="3" id="KW-1185">Reference proteome</keyword>
<proteinExistence type="predicted"/>
<protein>
    <recommendedName>
        <fullName evidence="4">Rod shape-determining protein MreD</fullName>
    </recommendedName>
</protein>